<keyword evidence="3" id="KW-1185">Reference proteome</keyword>
<accession>A0ABX8GRM4</accession>
<feature type="transmembrane region" description="Helical" evidence="1">
    <location>
        <begin position="148"/>
        <end position="166"/>
    </location>
</feature>
<dbReference type="InterPro" id="IPR025291">
    <property type="entry name" value="DUF4153"/>
</dbReference>
<feature type="transmembrane region" description="Helical" evidence="1">
    <location>
        <begin position="284"/>
        <end position="306"/>
    </location>
</feature>
<feature type="transmembrane region" description="Helical" evidence="1">
    <location>
        <begin position="348"/>
        <end position="367"/>
    </location>
</feature>
<name>A0ABX8GRM4_9BACT</name>
<reference evidence="2 3" key="1">
    <citation type="submission" date="2021-05" db="EMBL/GenBank/DDBJ databases">
        <title>Comparative genomic studies on the polysaccharide-degrading batcterial strains of the Flammeovirga genus.</title>
        <authorList>
            <person name="Zewei F."/>
            <person name="Zheng Z."/>
            <person name="Yu L."/>
            <person name="Ruyue G."/>
            <person name="Yanhong M."/>
            <person name="Yuanyuan C."/>
            <person name="Jingyan G."/>
            <person name="Wenjun H."/>
        </authorList>
    </citation>
    <scope>NUCLEOTIDE SEQUENCE [LARGE SCALE GENOMIC DNA]</scope>
    <source>
        <strain evidence="2 3">YS10</strain>
    </source>
</reference>
<keyword evidence="1" id="KW-0472">Membrane</keyword>
<keyword evidence="1" id="KW-0812">Transmembrane</keyword>
<dbReference type="RefSeq" id="WP_144073336.1">
    <property type="nucleotide sequence ID" value="NZ_CP076128.1"/>
</dbReference>
<feature type="transmembrane region" description="Helical" evidence="1">
    <location>
        <begin position="318"/>
        <end position="336"/>
    </location>
</feature>
<feature type="transmembrane region" description="Helical" evidence="1">
    <location>
        <begin position="178"/>
        <end position="197"/>
    </location>
</feature>
<evidence type="ECO:0000313" key="2">
    <source>
        <dbReference type="EMBL" id="QWG05907.1"/>
    </source>
</evidence>
<feature type="transmembrane region" description="Helical" evidence="1">
    <location>
        <begin position="20"/>
        <end position="39"/>
    </location>
</feature>
<feature type="transmembrane region" description="Helical" evidence="1">
    <location>
        <begin position="109"/>
        <end position="127"/>
    </location>
</feature>
<organism evidence="2 3">
    <name type="scientific">Flammeovirga kamogawensis</name>
    <dbReference type="NCBI Taxonomy" id="373891"/>
    <lineage>
        <taxon>Bacteria</taxon>
        <taxon>Pseudomonadati</taxon>
        <taxon>Bacteroidota</taxon>
        <taxon>Cytophagia</taxon>
        <taxon>Cytophagales</taxon>
        <taxon>Flammeovirgaceae</taxon>
        <taxon>Flammeovirga</taxon>
    </lineage>
</organism>
<dbReference type="EMBL" id="CP076128">
    <property type="protein sequence ID" value="QWG05907.1"/>
    <property type="molecule type" value="Genomic_DNA"/>
</dbReference>
<feature type="transmembrane region" description="Helical" evidence="1">
    <location>
        <begin position="218"/>
        <end position="238"/>
    </location>
</feature>
<gene>
    <name evidence="2" type="ORF">KM029_11060</name>
</gene>
<protein>
    <submittedName>
        <fullName evidence="2">DUF4153 domain-containing protein</fullName>
    </submittedName>
</protein>
<dbReference type="Proteomes" id="UP000682802">
    <property type="component" value="Chromosome 1"/>
</dbReference>
<sequence length="588" mass="68075">MKILSLQNLSDTIYKSIIRFPFTLLCAIFGTFLLFYSIGNEIHSNIWFIRGIHGAQLGIPVFIAATYLSENLHLSIIKSYLLKSISLIILIIYLMTMPKELTYINFSRWILLTIFTHLLIFIAPNINKGTQLDFWIFSKNIIATFIESLFYSIIIFIGISIALLSIDSLFNINIDEDIYLKLLTFCGFFLNTLFFICKAPIVRNQKEEFSYSTILKNFTQYIMFPLVTIYMVILYAYSVKIIFIQDWPKGWVSMLSIGFSTLGIISFLFIYPIKNNNQNKWIPIYTKVFFYALFPIIILFIAAIWTRITDYGITENRYYLIILAVWLVIVALNMLLKGQNNIKIIPISLCVLTLISSFGPISAFQVAKKSQTHRLNQLAKKEKWVNDDGFWITNIDHSYSPKVENARSIISYLSDYHGYNSLQAFFPQPMNSFLADSLSKWEVKNVLLKKMGLTSLNNSSIVEKNKDEYSIHFYSNTEYENLHLIDIKKYNYLLNVNTNSIDLEYKLIQDNKNIIFKINNNDNSIGSLEIDGIIYTVNLDTNLLKNAKEDTTLSVESEAFTMLLYSLTGDKDKEQLSITHMRAMFLIK</sequence>
<feature type="transmembrane region" description="Helical" evidence="1">
    <location>
        <begin position="80"/>
        <end position="97"/>
    </location>
</feature>
<dbReference type="Pfam" id="PF13687">
    <property type="entry name" value="DUF4153"/>
    <property type="match status" value="1"/>
</dbReference>
<keyword evidence="1" id="KW-1133">Transmembrane helix</keyword>
<evidence type="ECO:0000256" key="1">
    <source>
        <dbReference type="SAM" id="Phobius"/>
    </source>
</evidence>
<feature type="transmembrane region" description="Helical" evidence="1">
    <location>
        <begin position="45"/>
        <end position="68"/>
    </location>
</feature>
<feature type="transmembrane region" description="Helical" evidence="1">
    <location>
        <begin position="250"/>
        <end position="272"/>
    </location>
</feature>
<evidence type="ECO:0000313" key="3">
    <source>
        <dbReference type="Proteomes" id="UP000682802"/>
    </source>
</evidence>
<proteinExistence type="predicted"/>